<proteinExistence type="predicted"/>
<feature type="transmembrane region" description="Helical" evidence="1">
    <location>
        <begin position="51"/>
        <end position="73"/>
    </location>
</feature>
<dbReference type="AlphaFoldDB" id="A0A6C0LMQ6"/>
<protein>
    <submittedName>
        <fullName evidence="2">Uncharacterized protein</fullName>
    </submittedName>
</protein>
<sequence>MTTEPDWSKKISNSNICNWFFAFAIVNAVLAVVGILGMVAYGFGAKNPSSLTLLLTAFPTLISTVHFFFWYLLCSRALDV</sequence>
<feature type="transmembrane region" description="Helical" evidence="1">
    <location>
        <begin position="20"/>
        <end position="44"/>
    </location>
</feature>
<accession>A0A6C0LMQ6</accession>
<organism evidence="2">
    <name type="scientific">viral metagenome</name>
    <dbReference type="NCBI Taxonomy" id="1070528"/>
    <lineage>
        <taxon>unclassified sequences</taxon>
        <taxon>metagenomes</taxon>
        <taxon>organismal metagenomes</taxon>
    </lineage>
</organism>
<keyword evidence="1" id="KW-0472">Membrane</keyword>
<keyword evidence="1" id="KW-1133">Transmembrane helix</keyword>
<evidence type="ECO:0000313" key="2">
    <source>
        <dbReference type="EMBL" id="QHU32216.1"/>
    </source>
</evidence>
<name>A0A6C0LMQ6_9ZZZZ</name>
<dbReference type="EMBL" id="MN740536">
    <property type="protein sequence ID" value="QHU32216.1"/>
    <property type="molecule type" value="Genomic_DNA"/>
</dbReference>
<keyword evidence="1" id="KW-0812">Transmembrane</keyword>
<reference evidence="2" key="1">
    <citation type="journal article" date="2020" name="Nature">
        <title>Giant virus diversity and host interactions through global metagenomics.</title>
        <authorList>
            <person name="Schulz F."/>
            <person name="Roux S."/>
            <person name="Paez-Espino D."/>
            <person name="Jungbluth S."/>
            <person name="Walsh D.A."/>
            <person name="Denef V.J."/>
            <person name="McMahon K.D."/>
            <person name="Konstantinidis K.T."/>
            <person name="Eloe-Fadrosh E.A."/>
            <person name="Kyrpides N.C."/>
            <person name="Woyke T."/>
        </authorList>
    </citation>
    <scope>NUCLEOTIDE SEQUENCE</scope>
    <source>
        <strain evidence="2">GVMAG-M-3300027963-9</strain>
    </source>
</reference>
<evidence type="ECO:0000256" key="1">
    <source>
        <dbReference type="SAM" id="Phobius"/>
    </source>
</evidence>